<accession>A0AAW5VE43</accession>
<comment type="caution">
    <text evidence="2">The sequence shown here is derived from an EMBL/GenBank/DDBJ whole genome shotgun (WGS) entry which is preliminary data.</text>
</comment>
<evidence type="ECO:0000313" key="1">
    <source>
        <dbReference type="EMBL" id="MCW7527272.1"/>
    </source>
</evidence>
<gene>
    <name evidence="1" type="ORF">ND861_13000</name>
    <name evidence="2" type="ORF">ND862_12955</name>
</gene>
<dbReference type="Proteomes" id="UP001208912">
    <property type="component" value="Unassembled WGS sequence"/>
</dbReference>
<evidence type="ECO:0000313" key="2">
    <source>
        <dbReference type="EMBL" id="MCW7531129.1"/>
    </source>
</evidence>
<dbReference type="AlphaFoldDB" id="A0AAW5VE43"/>
<reference evidence="2 4" key="1">
    <citation type="submission" date="2022-06" db="EMBL/GenBank/DDBJ databases">
        <title>Leptospira isolates from biofilms formed at urban environments.</title>
        <authorList>
            <person name="Ribeiro P.S."/>
            <person name="Sousa T."/>
            <person name="Carvalho N."/>
            <person name="Aburjaile F."/>
            <person name="Neves F."/>
            <person name="Oliveira D."/>
            <person name="Blanco L."/>
            <person name="Lima J."/>
            <person name="Costa F."/>
            <person name="Brenig B."/>
            <person name="Soares S."/>
            <person name="Ramos R."/>
            <person name="Goes-Neto A."/>
            <person name="Matiuzzi M."/>
            <person name="Azevedo V."/>
            <person name="Ristow P."/>
        </authorList>
    </citation>
    <scope>NUCLEOTIDE SEQUENCE</scope>
    <source>
        <strain evidence="1 4">VSF19</strain>
        <strain evidence="2">VSF20</strain>
    </source>
</reference>
<evidence type="ECO:0000313" key="3">
    <source>
        <dbReference type="Proteomes" id="UP001208540"/>
    </source>
</evidence>
<dbReference type="EMBL" id="JAMQPM010000005">
    <property type="protein sequence ID" value="MCW7527272.1"/>
    <property type="molecule type" value="Genomic_DNA"/>
</dbReference>
<dbReference type="Proteomes" id="UP001208540">
    <property type="component" value="Unassembled WGS sequence"/>
</dbReference>
<sequence>MDRFESYSENILKGKNENLLFRFEKNEEKRLNSVLDSKLFFSGIGKFNDPYEFTHFPIAKTSSNLLSFKKSMEDAGISLEGIDWKSFLLQKNDDSEFLKENMTALSKEYSIVCFSKVWDNHLLWSHYANAHKGLCYAYGFDSGITADMRSIVEVGNIYQATLFDIIYTNVWPEYLRDHEEFSRRILYTKSLVWEYEKEVRLILRKERGLQTIKKESLRALIFGMKFDPDLIDPIIKQFQDRGYKIEFYIIKMKLGSYELGLEKI</sequence>
<dbReference type="EMBL" id="JAMQPL010000005">
    <property type="protein sequence ID" value="MCW7531129.1"/>
    <property type="molecule type" value="Genomic_DNA"/>
</dbReference>
<protein>
    <submittedName>
        <fullName evidence="2">DUF2971 domain-containing protein</fullName>
    </submittedName>
</protein>
<evidence type="ECO:0000313" key="4">
    <source>
        <dbReference type="Proteomes" id="UP001208912"/>
    </source>
</evidence>
<proteinExistence type="predicted"/>
<name>A0AAW5VE43_9LEPT</name>
<keyword evidence="4" id="KW-1185">Reference proteome</keyword>
<dbReference type="RefSeq" id="WP_100717148.1">
    <property type="nucleotide sequence ID" value="NZ_JAMQPL010000005.1"/>
</dbReference>
<organism evidence="2 3">
    <name type="scientific">Leptospira soteropolitanensis</name>
    <dbReference type="NCBI Taxonomy" id="2950025"/>
    <lineage>
        <taxon>Bacteria</taxon>
        <taxon>Pseudomonadati</taxon>
        <taxon>Spirochaetota</taxon>
        <taxon>Spirochaetia</taxon>
        <taxon>Leptospirales</taxon>
        <taxon>Leptospiraceae</taxon>
        <taxon>Leptospira</taxon>
    </lineage>
</organism>